<evidence type="ECO:0000313" key="3">
    <source>
        <dbReference type="Proteomes" id="UP001614338"/>
    </source>
</evidence>
<evidence type="ECO:0000313" key="2">
    <source>
        <dbReference type="EMBL" id="MFI8749450.1"/>
    </source>
</evidence>
<feature type="domain" description="Metallo-beta-lactamase" evidence="1">
    <location>
        <begin position="122"/>
        <end position="316"/>
    </location>
</feature>
<protein>
    <submittedName>
        <fullName evidence="2">MBL fold metallo-hydrolase</fullName>
    </submittedName>
</protein>
<accession>A0ABW8BQF7</accession>
<name>A0ABW8BQF7_9GAMM</name>
<dbReference type="Proteomes" id="UP001614338">
    <property type="component" value="Unassembled WGS sequence"/>
</dbReference>
<dbReference type="InterPro" id="IPR036866">
    <property type="entry name" value="RibonucZ/Hydroxyglut_hydro"/>
</dbReference>
<dbReference type="EMBL" id="JBITWC010000006">
    <property type="protein sequence ID" value="MFI8749450.1"/>
    <property type="molecule type" value="Genomic_DNA"/>
</dbReference>
<keyword evidence="3" id="KW-1185">Reference proteome</keyword>
<proteinExistence type="predicted"/>
<dbReference type="Pfam" id="PF12706">
    <property type="entry name" value="Lactamase_B_2"/>
    <property type="match status" value="1"/>
</dbReference>
<dbReference type="Gene3D" id="3.60.15.10">
    <property type="entry name" value="Ribonuclease Z/Hydroxyacylglutathione hydrolase-like"/>
    <property type="match status" value="1"/>
</dbReference>
<comment type="caution">
    <text evidence="2">The sequence shown here is derived from an EMBL/GenBank/DDBJ whole genome shotgun (WGS) entry which is preliminary data.</text>
</comment>
<dbReference type="RefSeq" id="WP_399842966.1">
    <property type="nucleotide sequence ID" value="NZ_JBITWC010000006.1"/>
</dbReference>
<dbReference type="PIRSF" id="PIRSF038896">
    <property type="entry name" value="NAPE-PLD"/>
    <property type="match status" value="1"/>
</dbReference>
<dbReference type="InterPro" id="IPR024884">
    <property type="entry name" value="NAPE-PLD"/>
</dbReference>
<dbReference type="SUPFAM" id="SSF56281">
    <property type="entry name" value="Metallo-hydrolase/oxidoreductase"/>
    <property type="match status" value="1"/>
</dbReference>
<dbReference type="InterPro" id="IPR001279">
    <property type="entry name" value="Metallo-B-lactamas"/>
</dbReference>
<evidence type="ECO:0000259" key="1">
    <source>
        <dbReference type="Pfam" id="PF12706"/>
    </source>
</evidence>
<reference evidence="2 3" key="1">
    <citation type="submission" date="2024-10" db="EMBL/GenBank/DDBJ databases">
        <title>The Natural Products Discovery Center: Release of the First 8490 Sequenced Strains for Exploring Actinobacteria Biosynthetic Diversity.</title>
        <authorList>
            <person name="Kalkreuter E."/>
            <person name="Kautsar S.A."/>
            <person name="Yang D."/>
            <person name="Bader C.D."/>
            <person name="Teijaro C.N."/>
            <person name="Fluegel L."/>
            <person name="Davis C.M."/>
            <person name="Simpson J.R."/>
            <person name="Lauterbach L."/>
            <person name="Steele A.D."/>
            <person name="Gui C."/>
            <person name="Meng S."/>
            <person name="Li G."/>
            <person name="Viehrig K."/>
            <person name="Ye F."/>
            <person name="Su P."/>
            <person name="Kiefer A.F."/>
            <person name="Nichols A."/>
            <person name="Cepeda A.J."/>
            <person name="Yan W."/>
            <person name="Fan B."/>
            <person name="Jiang Y."/>
            <person name="Adhikari A."/>
            <person name="Zheng C.-J."/>
            <person name="Schuster L."/>
            <person name="Cowan T.M."/>
            <person name="Smanski M.J."/>
            <person name="Chevrette M.G."/>
            <person name="De Carvalho L.P.S."/>
            <person name="Shen B."/>
        </authorList>
    </citation>
    <scope>NUCLEOTIDE SEQUENCE [LARGE SCALE GENOMIC DNA]</scope>
    <source>
        <strain evidence="2 3">NPDC077409</strain>
    </source>
</reference>
<dbReference type="PANTHER" id="PTHR15032:SF4">
    <property type="entry name" value="N-ACYL-PHOSPHATIDYLETHANOLAMINE-HYDROLYZING PHOSPHOLIPASE D"/>
    <property type="match status" value="1"/>
</dbReference>
<gene>
    <name evidence="2" type="ORF">ACIGG6_05540</name>
</gene>
<sequence length="371" mass="42090">MTIKRLLLMVLAVGVLLVVSGVAYLQHPVFGQQPEGERLATIQASPNYRDREFHNLIETPMLTTDQSRFSMMLENILNGSESTHPSAALPTEKVDLKTLDSREDQVIWLGHSSYFVQLAGQRILIDPVFSANASPVPRTNVAFEGTHLYTAEELPPIDILLITHDHYDHLDYPSMLALEPNVQQVITGLGIGAHLERWGYDMSRVIEADWYERIEILPELDIVVTPARHYSGRTFKRNQTLWVGFALLSSETRLFFSGDTGYGPHFSALGQAYGPFDWVTLDAGQYDPRWANIHMNPEQAVQAANDLQARAMTPKHVGRFSLSPHAWDDPFVRLADASQGQEYALWTPTIGQPMYLDQREQSFSRWWEEVR</sequence>
<dbReference type="PANTHER" id="PTHR15032">
    <property type="entry name" value="N-ACYL-PHOSPHATIDYLETHANOLAMINE-HYDROLYZING PHOSPHOLIPASE D"/>
    <property type="match status" value="1"/>
</dbReference>
<organism evidence="2 3">
    <name type="scientific">Vreelandella lionensis</name>
    <dbReference type="NCBI Taxonomy" id="1144478"/>
    <lineage>
        <taxon>Bacteria</taxon>
        <taxon>Pseudomonadati</taxon>
        <taxon>Pseudomonadota</taxon>
        <taxon>Gammaproteobacteria</taxon>
        <taxon>Oceanospirillales</taxon>
        <taxon>Halomonadaceae</taxon>
        <taxon>Vreelandella</taxon>
    </lineage>
</organism>